<dbReference type="EMBL" id="FNHU01000005">
    <property type="protein sequence ID" value="SDM65355.1"/>
    <property type="molecule type" value="Genomic_DNA"/>
</dbReference>
<dbReference type="GO" id="GO:0004519">
    <property type="term" value="F:endonuclease activity"/>
    <property type="evidence" value="ECO:0007669"/>
    <property type="project" value="UniProtKB-KW"/>
</dbReference>
<evidence type="ECO:0000313" key="2">
    <source>
        <dbReference type="EMBL" id="SDM65355.1"/>
    </source>
</evidence>
<reference evidence="2 3" key="1">
    <citation type="submission" date="2016-10" db="EMBL/GenBank/DDBJ databases">
        <authorList>
            <person name="de Groot N.N."/>
        </authorList>
    </citation>
    <scope>NUCLEOTIDE SEQUENCE [LARGE SCALE GENOMIC DNA]</scope>
    <source>
        <strain evidence="2 3">KPR-7B</strain>
    </source>
</reference>
<dbReference type="Proteomes" id="UP000199671">
    <property type="component" value="Unassembled WGS sequence"/>
</dbReference>
<dbReference type="Pfam" id="PF15648">
    <property type="entry name" value="Tox-REase-5"/>
    <property type="match status" value="1"/>
</dbReference>
<protein>
    <submittedName>
        <fullName evidence="2">Restriction endonuclease fold toxin 5</fullName>
    </submittedName>
</protein>
<sequence>MEQASPRRGVRGEGKNNLSIRSQAYEEQVTGVNVEESYIVEGVEFDGFHDGILHDAKGLGYYDLTQTPFGGNVIAEMVDSANDQLEAVRAAGASTPIRWHLAEPEMLDLLQDMQRSGDFPAGIELVHTPPDF</sequence>
<keyword evidence="2" id="KW-0540">Nuclease</keyword>
<evidence type="ECO:0000259" key="1">
    <source>
        <dbReference type="Pfam" id="PF15648"/>
    </source>
</evidence>
<proteinExistence type="predicted"/>
<name>A0A1G9V0C5_9ACTO</name>
<accession>A0A1G9V0C5</accession>
<keyword evidence="2" id="KW-0255">Endonuclease</keyword>
<dbReference type="AlphaFoldDB" id="A0A1G9V0C5"/>
<dbReference type="InterPro" id="IPR028904">
    <property type="entry name" value="Tox-REase-5_dom"/>
</dbReference>
<gene>
    <name evidence="2" type="ORF">SAMN04487766_10535</name>
</gene>
<evidence type="ECO:0000313" key="3">
    <source>
        <dbReference type="Proteomes" id="UP000199671"/>
    </source>
</evidence>
<organism evidence="2 3">
    <name type="scientific">Actinomyces ruminicola</name>
    <dbReference type="NCBI Taxonomy" id="332524"/>
    <lineage>
        <taxon>Bacteria</taxon>
        <taxon>Bacillati</taxon>
        <taxon>Actinomycetota</taxon>
        <taxon>Actinomycetes</taxon>
        <taxon>Actinomycetales</taxon>
        <taxon>Actinomycetaceae</taxon>
        <taxon>Actinomyces</taxon>
    </lineage>
</organism>
<dbReference type="RefSeq" id="WP_256329102.1">
    <property type="nucleotide sequence ID" value="NZ_FNHU01000005.1"/>
</dbReference>
<keyword evidence="2" id="KW-0378">Hydrolase</keyword>
<feature type="domain" description="Tox-REase-5" evidence="1">
    <location>
        <begin position="23"/>
        <end position="104"/>
    </location>
</feature>